<dbReference type="CDD" id="cd11010">
    <property type="entry name" value="S1-P1_nuclease"/>
    <property type="match status" value="1"/>
</dbReference>
<dbReference type="GO" id="GO:0004519">
    <property type="term" value="F:endonuclease activity"/>
    <property type="evidence" value="ECO:0007669"/>
    <property type="project" value="UniProtKB-KW"/>
</dbReference>
<feature type="chain" id="PRO_5036225404" description="Aspergillus nuclease S(1)" evidence="8">
    <location>
        <begin position="24"/>
        <end position="172"/>
    </location>
</feature>
<keyword evidence="7" id="KW-0325">Glycoprotein</keyword>
<comment type="similarity">
    <text evidence="1">Belongs to the nuclease type I family.</text>
</comment>
<dbReference type="InterPro" id="IPR008947">
    <property type="entry name" value="PLipase_C/P1_nuclease_dom_sf"/>
</dbReference>
<name>A0A814NPX9_9BILA</name>
<keyword evidence="11" id="KW-1185">Reference proteome</keyword>
<evidence type="ECO:0008006" key="12">
    <source>
        <dbReference type="Google" id="ProtNLM"/>
    </source>
</evidence>
<dbReference type="GO" id="GO:0046872">
    <property type="term" value="F:metal ion binding"/>
    <property type="evidence" value="ECO:0007669"/>
    <property type="project" value="UniProtKB-KW"/>
</dbReference>
<dbReference type="PANTHER" id="PTHR33146:SF26">
    <property type="entry name" value="ENDONUCLEASE 4"/>
    <property type="match status" value="1"/>
</dbReference>
<evidence type="ECO:0000256" key="3">
    <source>
        <dbReference type="ARBA" id="ARBA00022723"/>
    </source>
</evidence>
<keyword evidence="8" id="KW-0732">Signal</keyword>
<evidence type="ECO:0000313" key="9">
    <source>
        <dbReference type="EMBL" id="CAF1096790.1"/>
    </source>
</evidence>
<sequence length="172" mass="19510">MPLGKLIFHFFLLATIVVTKTHSWGAVGHAFVARIAMTFLTDSSKTFIKDILPWYVYGNMSMLASWPDNILYPDTNPVGYLNWDWSKPLHYVNTPDYVCQYVPSRDCVEDNCIDGAIQNYTKRLANTALDHVQRQEALQFLVHYVGDIHQPLHSGFTSDRGGNSVRGDDPES</sequence>
<evidence type="ECO:0000256" key="8">
    <source>
        <dbReference type="SAM" id="SignalP"/>
    </source>
</evidence>
<evidence type="ECO:0000313" key="10">
    <source>
        <dbReference type="EMBL" id="CAF3862056.1"/>
    </source>
</evidence>
<dbReference type="EMBL" id="CAJNOQ010005380">
    <property type="protein sequence ID" value="CAF1096790.1"/>
    <property type="molecule type" value="Genomic_DNA"/>
</dbReference>
<organism evidence="9 11">
    <name type="scientific">Didymodactylos carnosus</name>
    <dbReference type="NCBI Taxonomy" id="1234261"/>
    <lineage>
        <taxon>Eukaryota</taxon>
        <taxon>Metazoa</taxon>
        <taxon>Spiralia</taxon>
        <taxon>Gnathifera</taxon>
        <taxon>Rotifera</taxon>
        <taxon>Eurotatoria</taxon>
        <taxon>Bdelloidea</taxon>
        <taxon>Philodinida</taxon>
        <taxon>Philodinidae</taxon>
        <taxon>Didymodactylos</taxon>
    </lineage>
</organism>
<dbReference type="Proteomes" id="UP000663829">
    <property type="component" value="Unassembled WGS sequence"/>
</dbReference>
<comment type="caution">
    <text evidence="9">The sequence shown here is derived from an EMBL/GenBank/DDBJ whole genome shotgun (WGS) entry which is preliminary data.</text>
</comment>
<dbReference type="PANTHER" id="PTHR33146">
    <property type="entry name" value="ENDONUCLEASE 4"/>
    <property type="match status" value="1"/>
</dbReference>
<dbReference type="GO" id="GO:0003676">
    <property type="term" value="F:nucleic acid binding"/>
    <property type="evidence" value="ECO:0007669"/>
    <property type="project" value="InterPro"/>
</dbReference>
<dbReference type="EMBL" id="CAJOBC010005380">
    <property type="protein sequence ID" value="CAF3862056.1"/>
    <property type="molecule type" value="Genomic_DNA"/>
</dbReference>
<dbReference type="InterPro" id="IPR003154">
    <property type="entry name" value="S1/P1nuclease"/>
</dbReference>
<keyword evidence="6" id="KW-1015">Disulfide bond</keyword>
<dbReference type="AlphaFoldDB" id="A0A814NPX9"/>
<keyword evidence="5" id="KW-0378">Hydrolase</keyword>
<evidence type="ECO:0000256" key="2">
    <source>
        <dbReference type="ARBA" id="ARBA00022722"/>
    </source>
</evidence>
<evidence type="ECO:0000256" key="1">
    <source>
        <dbReference type="ARBA" id="ARBA00009547"/>
    </source>
</evidence>
<evidence type="ECO:0000256" key="7">
    <source>
        <dbReference type="ARBA" id="ARBA00023180"/>
    </source>
</evidence>
<dbReference type="GO" id="GO:0006308">
    <property type="term" value="P:DNA catabolic process"/>
    <property type="evidence" value="ECO:0007669"/>
    <property type="project" value="InterPro"/>
</dbReference>
<feature type="signal peptide" evidence="8">
    <location>
        <begin position="1"/>
        <end position="23"/>
    </location>
</feature>
<accession>A0A814NPX9</accession>
<dbReference type="OrthoDB" id="441446at2759"/>
<evidence type="ECO:0000256" key="6">
    <source>
        <dbReference type="ARBA" id="ARBA00023157"/>
    </source>
</evidence>
<dbReference type="GO" id="GO:0016788">
    <property type="term" value="F:hydrolase activity, acting on ester bonds"/>
    <property type="evidence" value="ECO:0007669"/>
    <property type="project" value="InterPro"/>
</dbReference>
<evidence type="ECO:0000256" key="4">
    <source>
        <dbReference type="ARBA" id="ARBA00022759"/>
    </source>
</evidence>
<evidence type="ECO:0000313" key="11">
    <source>
        <dbReference type="Proteomes" id="UP000663829"/>
    </source>
</evidence>
<keyword evidence="4" id="KW-0255">Endonuclease</keyword>
<evidence type="ECO:0000256" key="5">
    <source>
        <dbReference type="ARBA" id="ARBA00022801"/>
    </source>
</evidence>
<keyword evidence="3" id="KW-0479">Metal-binding</keyword>
<gene>
    <name evidence="9" type="ORF">GPM918_LOCUS18545</name>
    <name evidence="10" type="ORF">SRO942_LOCUS18542</name>
</gene>
<protein>
    <recommendedName>
        <fullName evidence="12">Aspergillus nuclease S(1)</fullName>
    </recommendedName>
</protein>
<dbReference type="Gene3D" id="1.10.575.10">
    <property type="entry name" value="P1 Nuclease"/>
    <property type="match status" value="1"/>
</dbReference>
<proteinExistence type="inferred from homology"/>
<keyword evidence="2" id="KW-0540">Nuclease</keyword>
<dbReference type="Proteomes" id="UP000681722">
    <property type="component" value="Unassembled WGS sequence"/>
</dbReference>
<dbReference type="Pfam" id="PF02265">
    <property type="entry name" value="S1-P1_nuclease"/>
    <property type="match status" value="1"/>
</dbReference>
<reference evidence="9" key="1">
    <citation type="submission" date="2021-02" db="EMBL/GenBank/DDBJ databases">
        <authorList>
            <person name="Nowell W R."/>
        </authorList>
    </citation>
    <scope>NUCLEOTIDE SEQUENCE</scope>
</reference>
<dbReference type="SUPFAM" id="SSF48537">
    <property type="entry name" value="Phospholipase C/P1 nuclease"/>
    <property type="match status" value="1"/>
</dbReference>